<protein>
    <recommendedName>
        <fullName evidence="14">Bifunctional enzyme IspD/IspF</fullName>
    </recommendedName>
    <domain>
        <recommendedName>
            <fullName evidence="14">2-C-methyl-D-erythritol 4-phosphate cytidylyltransferase</fullName>
            <ecNumber evidence="14">2.7.7.60</ecNumber>
        </recommendedName>
        <alternativeName>
            <fullName evidence="14">4-diphosphocytidyl-2C-methyl-D-erythritol synthase</fullName>
        </alternativeName>
        <alternativeName>
            <fullName evidence="14">MEP cytidylyltransferase</fullName>
            <shortName evidence="14">MCT</shortName>
        </alternativeName>
    </domain>
    <domain>
        <recommendedName>
            <fullName evidence="14">2-C-methyl-D-erythritol 2,4-cyclodiphosphate synthase</fullName>
            <shortName evidence="14">MECDP-synthase</shortName>
            <shortName evidence="14">MECPP-synthase</shortName>
            <shortName evidence="14">MECPS</shortName>
            <ecNumber evidence="14">4.6.1.12</ecNumber>
        </recommendedName>
    </domain>
</protein>
<feature type="binding site" evidence="14">
    <location>
        <begin position="297"/>
        <end position="299"/>
    </location>
    <ligand>
        <name>4-CDP-2-C-methyl-D-erythritol 2-phosphate</name>
        <dbReference type="ChEBI" id="CHEBI:57919"/>
    </ligand>
</feature>
<dbReference type="KEGG" id="mflg:ABS361_07045"/>
<evidence type="ECO:0000313" key="16">
    <source>
        <dbReference type="EMBL" id="XBY45987.1"/>
    </source>
</evidence>
<evidence type="ECO:0000256" key="6">
    <source>
        <dbReference type="ARBA" id="ARBA00008480"/>
    </source>
</evidence>
<feature type="binding site" evidence="14">
    <location>
        <position position="380"/>
    </location>
    <ligand>
        <name>4-CDP-2-C-methyl-D-erythritol 2-phosphate</name>
        <dbReference type="ChEBI" id="CHEBI:57919"/>
    </ligand>
</feature>
<dbReference type="InterPro" id="IPR026596">
    <property type="entry name" value="IspD/F"/>
</dbReference>
<evidence type="ECO:0000259" key="15">
    <source>
        <dbReference type="Pfam" id="PF02542"/>
    </source>
</evidence>
<comment type="catalytic activity">
    <reaction evidence="2 14">
        <text>2-C-methyl-D-erythritol 4-phosphate + CTP + H(+) = 4-CDP-2-C-methyl-D-erythritol + diphosphate</text>
        <dbReference type="Rhea" id="RHEA:13429"/>
        <dbReference type="ChEBI" id="CHEBI:15378"/>
        <dbReference type="ChEBI" id="CHEBI:33019"/>
        <dbReference type="ChEBI" id="CHEBI:37563"/>
        <dbReference type="ChEBI" id="CHEBI:57823"/>
        <dbReference type="ChEBI" id="CHEBI:58262"/>
        <dbReference type="EC" id="2.7.7.60"/>
    </reaction>
</comment>
<evidence type="ECO:0000256" key="13">
    <source>
        <dbReference type="ARBA" id="ARBA00023268"/>
    </source>
</evidence>
<evidence type="ECO:0000256" key="2">
    <source>
        <dbReference type="ARBA" id="ARBA00001282"/>
    </source>
</evidence>
<dbReference type="Pfam" id="PF02542">
    <property type="entry name" value="YgbB"/>
    <property type="match status" value="1"/>
</dbReference>
<feature type="region of interest" description="2-C-methyl-D-erythritol 4-phosphate cytidylyltransferase" evidence="14">
    <location>
        <begin position="1"/>
        <end position="242"/>
    </location>
</feature>
<feature type="site" description="Transition state stabilizer" evidence="14">
    <location>
        <position position="275"/>
    </location>
</feature>
<dbReference type="FunFam" id="3.90.550.10:FF:000003">
    <property type="entry name" value="2-C-methyl-D-erythritol 4-phosphate cytidylyltransferase"/>
    <property type="match status" value="1"/>
</dbReference>
<comment type="pathway">
    <text evidence="5 14">Isoprenoid biosynthesis; isopentenyl diphosphate biosynthesis via DXP pathway; isopentenyl diphosphate from 1-deoxy-D-xylulose 5-phosphate: step 2/6.</text>
</comment>
<evidence type="ECO:0000256" key="7">
    <source>
        <dbReference type="ARBA" id="ARBA00009789"/>
    </source>
</evidence>
<dbReference type="EC" id="2.7.7.60" evidence="14"/>
<dbReference type="Gene3D" id="3.30.1330.50">
    <property type="entry name" value="2-C-methyl-D-erythritol 2,4-cyclodiphosphate synthase"/>
    <property type="match status" value="1"/>
</dbReference>
<comment type="cofactor">
    <cofactor evidence="3 14">
        <name>a divalent metal cation</name>
        <dbReference type="ChEBI" id="CHEBI:60240"/>
    </cofactor>
</comment>
<feature type="region of interest" description="2-C-methyl-D-erythritol 2,4-cyclodiphosphate synthase" evidence="14">
    <location>
        <begin position="243"/>
        <end position="400"/>
    </location>
</feature>
<dbReference type="PANTHER" id="PTHR43181">
    <property type="entry name" value="2-C-METHYL-D-ERYTHRITOL 2,4-CYCLODIPHOSPHATE SYNTHASE, CHLOROPLASTIC"/>
    <property type="match status" value="1"/>
</dbReference>
<dbReference type="InterPro" id="IPR036571">
    <property type="entry name" value="MECDP_synthase_sf"/>
</dbReference>
<feature type="site" description="Positions MEP for the nucleophilic attack" evidence="14">
    <location>
        <position position="160"/>
    </location>
</feature>
<dbReference type="RefSeq" id="WP_407051084.1">
    <property type="nucleotide sequence ID" value="NZ_CP158568.1"/>
</dbReference>
<organism evidence="16">
    <name type="scientific">Methyloraptor flagellatus</name>
    <dbReference type="NCBI Taxonomy" id="3162530"/>
    <lineage>
        <taxon>Bacteria</taxon>
        <taxon>Pseudomonadati</taxon>
        <taxon>Pseudomonadota</taxon>
        <taxon>Alphaproteobacteria</taxon>
        <taxon>Hyphomicrobiales</taxon>
        <taxon>Ancalomicrobiaceae</taxon>
        <taxon>Methyloraptor</taxon>
    </lineage>
</organism>
<dbReference type="SUPFAM" id="SSF53448">
    <property type="entry name" value="Nucleotide-diphospho-sugar transferases"/>
    <property type="match status" value="1"/>
</dbReference>
<dbReference type="CDD" id="cd00554">
    <property type="entry name" value="MECDP_synthase"/>
    <property type="match status" value="1"/>
</dbReference>
<reference evidence="16" key="1">
    <citation type="submission" date="2024-06" db="EMBL/GenBank/DDBJ databases">
        <title>Methylostella associata gen. nov., sp. nov., a novel Ancalomicrobiaceae-affiliated facultatively methylotrophic bacteria that feed on methanotrophs of the genus Methylococcus.</title>
        <authorList>
            <person name="Saltykova V."/>
            <person name="Danilova O.V."/>
            <person name="Oshkin I.Y."/>
            <person name="Belova S.E."/>
            <person name="Pimenov N.V."/>
            <person name="Dedysh S.N."/>
        </authorList>
    </citation>
    <scope>NUCLEOTIDE SEQUENCE</scope>
    <source>
        <strain evidence="16">S20</strain>
    </source>
</reference>
<dbReference type="GO" id="GO:0050518">
    <property type="term" value="F:2-C-methyl-D-erythritol 4-phosphate cytidylyltransferase activity"/>
    <property type="evidence" value="ECO:0007669"/>
    <property type="project" value="UniProtKB-UniRule"/>
</dbReference>
<feature type="site" description="Transition state stabilizer" evidence="14">
    <location>
        <position position="374"/>
    </location>
</feature>
<evidence type="ECO:0000256" key="11">
    <source>
        <dbReference type="ARBA" id="ARBA00023229"/>
    </source>
</evidence>
<dbReference type="NCBIfam" id="TIGR00151">
    <property type="entry name" value="ispF"/>
    <property type="match status" value="1"/>
</dbReference>
<evidence type="ECO:0000256" key="10">
    <source>
        <dbReference type="ARBA" id="ARBA00022723"/>
    </source>
</evidence>
<comment type="pathway">
    <text evidence="4 14">Isoprenoid biosynthesis; isopentenyl diphosphate biosynthesis via DXP pathway; isopentenyl diphosphate from 1-deoxy-D-xylulose 5-phosphate: step 4/6.</text>
</comment>
<evidence type="ECO:0000256" key="8">
    <source>
        <dbReference type="ARBA" id="ARBA00022679"/>
    </source>
</evidence>
<evidence type="ECO:0000256" key="4">
    <source>
        <dbReference type="ARBA" id="ARBA00004709"/>
    </source>
</evidence>
<feature type="binding site" evidence="14">
    <location>
        <position position="251"/>
    </location>
    <ligand>
        <name>a divalent metal cation</name>
        <dbReference type="ChEBI" id="CHEBI:60240"/>
    </ligand>
</feature>
<dbReference type="GO" id="GO:0019288">
    <property type="term" value="P:isopentenyl diphosphate biosynthetic process, methylerythritol 4-phosphate pathway"/>
    <property type="evidence" value="ECO:0007669"/>
    <property type="project" value="UniProtKB-UniRule"/>
</dbReference>
<dbReference type="PROSITE" id="PS01350">
    <property type="entry name" value="ISPF"/>
    <property type="match status" value="1"/>
</dbReference>
<sequence>MSTPRPRIAAIIVAAGSGTRIGGTIELPKQYRAIGGEPLLRRTLRQFLTHPAVSSVTAVIHPNWAEAYQDAVAGLDGLAAPTFGGATRQDSVRAGIEALAGDPPDYVLIHDAARPFITHAVIDRILEGFAASDAVLVAVPLVDTLKKTDDARRIVDTVSRDRMWGAQTPQAFRYDLIRAAHARAVKAGRHDFTDDAAVAEWAGSTVMVVEGDPGNTKVTTAFDLDAADRRVRLEDYLRLADVRVGTGYDVHSFEPGDAVVLGNVRIPHVAKLNGHSDADVALHALTDAILGALGEGDIGSHFPPSDPQWRGADSAIFVEHAVRRVAARGGLLAHADITLIAEAPKIGPHREAMRARIAAICGITLDRVAVKATTNEKLGFVGRREGIAAIATATVRLPAL</sequence>
<dbReference type="InterPro" id="IPR020555">
    <property type="entry name" value="MECDP_synthase_CS"/>
</dbReference>
<dbReference type="Gene3D" id="3.90.550.10">
    <property type="entry name" value="Spore Coat Polysaccharide Biosynthesis Protein SpsA, Chain A"/>
    <property type="match status" value="1"/>
</dbReference>
<comment type="similarity">
    <text evidence="6">Belongs to the IspF family.</text>
</comment>
<dbReference type="HAMAP" id="MF_01520">
    <property type="entry name" value="IspDF"/>
    <property type="match status" value="1"/>
</dbReference>
<feature type="binding site" evidence="14">
    <location>
        <begin position="275"/>
        <end position="276"/>
    </location>
    <ligand>
        <name>4-CDP-2-C-methyl-D-erythritol 2-phosphate</name>
        <dbReference type="ChEBI" id="CHEBI:57919"/>
    </ligand>
</feature>
<dbReference type="SUPFAM" id="SSF69765">
    <property type="entry name" value="IpsF-like"/>
    <property type="match status" value="1"/>
</dbReference>
<dbReference type="EC" id="4.6.1.12" evidence="14"/>
<evidence type="ECO:0000256" key="5">
    <source>
        <dbReference type="ARBA" id="ARBA00004787"/>
    </source>
</evidence>
<proteinExistence type="inferred from homology"/>
<feature type="domain" description="2-C-methyl-D-erythritol 2,4-cyclodiphosphate synthase" evidence="15">
    <location>
        <begin position="242"/>
        <end position="395"/>
    </location>
</feature>
<evidence type="ECO:0000256" key="12">
    <source>
        <dbReference type="ARBA" id="ARBA00023239"/>
    </source>
</evidence>
<dbReference type="Pfam" id="PF01128">
    <property type="entry name" value="IspD"/>
    <property type="match status" value="1"/>
</dbReference>
<comment type="function">
    <text evidence="14">Bifunctional enzyme that catalyzes the formation of 4-diphosphocytidyl-2-C-methyl-D-erythritol from CTP and 2-C-methyl-D-erythritol 4-phosphate (MEP) (IspD), and catalyzes the conversion of 4-diphosphocytidyl-2-C-methyl-D-erythritol 2-phosphate (CDP-ME2P) to 2-C-methyl-D-erythritol 2,4-cyclodiphosphate (ME-CPP) with a corresponding release of cytidine 5-monophosphate (CMP) (IspF).</text>
</comment>
<feature type="binding site" evidence="14">
    <location>
        <begin position="373"/>
        <end position="376"/>
    </location>
    <ligand>
        <name>4-CDP-2-C-methyl-D-erythritol 2-phosphate</name>
        <dbReference type="ChEBI" id="CHEBI:57919"/>
    </ligand>
</feature>
<keyword evidence="9 14" id="KW-0548">Nucleotidyltransferase</keyword>
<gene>
    <name evidence="14" type="primary">ispDF</name>
    <name evidence="16" type="ORF">ABS361_07045</name>
</gene>
<dbReference type="EMBL" id="CP158568">
    <property type="protein sequence ID" value="XBY45987.1"/>
    <property type="molecule type" value="Genomic_DNA"/>
</dbReference>
<keyword evidence="12 14" id="KW-0456">Lyase</keyword>
<feature type="binding site" evidence="14">
    <location>
        <begin position="249"/>
        <end position="251"/>
    </location>
    <ligand>
        <name>4-CDP-2-C-methyl-D-erythritol 2-phosphate</name>
        <dbReference type="ChEBI" id="CHEBI:57919"/>
    </ligand>
</feature>
<evidence type="ECO:0000256" key="1">
    <source>
        <dbReference type="ARBA" id="ARBA00000200"/>
    </source>
</evidence>
<keyword evidence="10 14" id="KW-0479">Metal-binding</keyword>
<name>A0AAU7XEZ0_9HYPH</name>
<dbReference type="InterPro" id="IPR029044">
    <property type="entry name" value="Nucleotide-diphossugar_trans"/>
</dbReference>
<dbReference type="InterPro" id="IPR003526">
    <property type="entry name" value="MECDP_synthase"/>
</dbReference>
<comment type="similarity">
    <text evidence="14">In the N-terminal section; belongs to the IspD/TarI cytidylyltransferase family. IspD subfamily.</text>
</comment>
<dbReference type="HAMAP" id="MF_00107">
    <property type="entry name" value="IspF"/>
    <property type="match status" value="1"/>
</dbReference>
<keyword evidence="13 14" id="KW-0511">Multifunctional enzyme</keyword>
<dbReference type="InterPro" id="IPR001228">
    <property type="entry name" value="IspD"/>
</dbReference>
<comment type="similarity">
    <text evidence="7">Belongs to the IspD/TarI cytidylyltransferase family. IspD subfamily.</text>
</comment>
<feature type="site" description="Positions MEP for the nucleophilic attack" evidence="14">
    <location>
        <position position="217"/>
    </location>
</feature>
<feature type="binding site" evidence="14">
    <location>
        <position position="249"/>
    </location>
    <ligand>
        <name>a divalent metal cation</name>
        <dbReference type="ChEBI" id="CHEBI:60240"/>
    </ligand>
</feature>
<accession>A0AAU7XEZ0</accession>
<dbReference type="GO" id="GO:0016114">
    <property type="term" value="P:terpenoid biosynthetic process"/>
    <property type="evidence" value="ECO:0007669"/>
    <property type="project" value="InterPro"/>
</dbReference>
<dbReference type="NCBIfam" id="TIGR00453">
    <property type="entry name" value="ispD"/>
    <property type="match status" value="1"/>
</dbReference>
<feature type="binding site" evidence="14">
    <location>
        <position position="283"/>
    </location>
    <ligand>
        <name>a divalent metal cation</name>
        <dbReference type="ChEBI" id="CHEBI:60240"/>
    </ligand>
</feature>
<dbReference type="NCBIfam" id="NF006899">
    <property type="entry name" value="PRK09382.1"/>
    <property type="match status" value="1"/>
</dbReference>
<dbReference type="PROSITE" id="PS01295">
    <property type="entry name" value="ISPD"/>
    <property type="match status" value="1"/>
</dbReference>
<dbReference type="InterPro" id="IPR034683">
    <property type="entry name" value="IspD/TarI"/>
</dbReference>
<dbReference type="GO" id="GO:0008685">
    <property type="term" value="F:2-C-methyl-D-erythritol 2,4-cyclodiphosphate synthase activity"/>
    <property type="evidence" value="ECO:0007669"/>
    <property type="project" value="UniProtKB-UniRule"/>
</dbReference>
<dbReference type="PANTHER" id="PTHR43181:SF1">
    <property type="entry name" value="2-C-METHYL-D-ERYTHRITOL 2,4-CYCLODIPHOSPHATE SYNTHASE, CHLOROPLASTIC"/>
    <property type="match status" value="1"/>
</dbReference>
<comment type="catalytic activity">
    <reaction evidence="1 14">
        <text>4-CDP-2-C-methyl-D-erythritol 2-phosphate = 2-C-methyl-D-erythritol 2,4-cyclic diphosphate + CMP</text>
        <dbReference type="Rhea" id="RHEA:23864"/>
        <dbReference type="ChEBI" id="CHEBI:57919"/>
        <dbReference type="ChEBI" id="CHEBI:58483"/>
        <dbReference type="ChEBI" id="CHEBI:60377"/>
        <dbReference type="EC" id="4.6.1.12"/>
    </reaction>
</comment>
<dbReference type="HAMAP" id="MF_00108">
    <property type="entry name" value="IspD"/>
    <property type="match status" value="1"/>
</dbReference>
<comment type="similarity">
    <text evidence="14">In the C-terminal section; belongs to the IspF family.</text>
</comment>
<evidence type="ECO:0000256" key="14">
    <source>
        <dbReference type="HAMAP-Rule" id="MF_01520"/>
    </source>
</evidence>
<dbReference type="GO" id="GO:0046872">
    <property type="term" value="F:metal ion binding"/>
    <property type="evidence" value="ECO:0007669"/>
    <property type="project" value="UniProtKB-KW"/>
</dbReference>
<keyword evidence="8 14" id="KW-0808">Transferase</keyword>
<feature type="binding site" evidence="14">
    <location>
        <position position="383"/>
    </location>
    <ligand>
        <name>4-CDP-2-C-methyl-D-erythritol 2-phosphate</name>
        <dbReference type="ChEBI" id="CHEBI:57919"/>
    </ligand>
</feature>
<dbReference type="CDD" id="cd02516">
    <property type="entry name" value="CDP-ME_synthetase"/>
    <property type="match status" value="1"/>
</dbReference>
<keyword evidence="11 14" id="KW-0414">Isoprene biosynthesis</keyword>
<evidence type="ECO:0000256" key="3">
    <source>
        <dbReference type="ARBA" id="ARBA00001968"/>
    </source>
</evidence>
<evidence type="ECO:0000256" key="9">
    <source>
        <dbReference type="ARBA" id="ARBA00022695"/>
    </source>
</evidence>
<dbReference type="InterPro" id="IPR018294">
    <property type="entry name" value="ISPD_synthase_CS"/>
</dbReference>
<feature type="site" description="Transition state stabilizer" evidence="14">
    <location>
        <position position="20"/>
    </location>
</feature>
<feature type="site" description="Transition state stabilizer" evidence="14">
    <location>
        <position position="29"/>
    </location>
</feature>
<dbReference type="AlphaFoldDB" id="A0AAU7XEZ0"/>
<comment type="caution">
    <text evidence="14">Lacks conserved residue(s) required for the propagation of feature annotation.</text>
</comment>